<dbReference type="Pfam" id="PF01497">
    <property type="entry name" value="Peripla_BP_2"/>
    <property type="match status" value="1"/>
</dbReference>
<evidence type="ECO:0000259" key="7">
    <source>
        <dbReference type="PROSITE" id="PS50983"/>
    </source>
</evidence>
<gene>
    <name evidence="8" type="ORF">HMPREF9465_01206</name>
</gene>
<dbReference type="STRING" id="742823.HMPREF9465_01206"/>
<dbReference type="PANTHER" id="PTHR30532:SF28">
    <property type="entry name" value="PETROBACTIN-BINDING PROTEIN YCLQ"/>
    <property type="match status" value="1"/>
</dbReference>
<name>K1JLL3_9BURK</name>
<feature type="region of interest" description="Disordered" evidence="6">
    <location>
        <begin position="1"/>
        <end position="22"/>
    </location>
</feature>
<comment type="subcellular location">
    <subcellularLocation>
        <location evidence="1">Cell envelope</location>
    </subcellularLocation>
</comment>
<dbReference type="Gene3D" id="3.40.50.1980">
    <property type="entry name" value="Nitrogenase molybdenum iron protein domain"/>
    <property type="match status" value="1"/>
</dbReference>
<keyword evidence="5" id="KW-0732">Signal</keyword>
<dbReference type="AlphaFoldDB" id="K1JLL3"/>
<keyword evidence="4" id="KW-0410">Iron transport</keyword>
<feature type="domain" description="Fe/B12 periplasmic-binding" evidence="7">
    <location>
        <begin position="1"/>
        <end position="108"/>
    </location>
</feature>
<keyword evidence="4" id="KW-0406">Ion transport</keyword>
<dbReference type="InterPro" id="IPR051313">
    <property type="entry name" value="Bact_iron-sidero_bind"/>
</dbReference>
<sequence>MDGECAGNPFKNIAHGANTDHGSESSFELLVKLNPDFIFVCDRDSAISRPGARLAQDVMANPLVERTDAAKNGRIVYLTSSAWYLAEGGLRATDMMFADIEKALAIAK</sequence>
<evidence type="ECO:0000256" key="2">
    <source>
        <dbReference type="ARBA" id="ARBA00008814"/>
    </source>
</evidence>
<dbReference type="GO" id="GO:0030288">
    <property type="term" value="C:outer membrane-bounded periplasmic space"/>
    <property type="evidence" value="ECO:0007669"/>
    <property type="project" value="TreeGrafter"/>
</dbReference>
<dbReference type="PATRIC" id="fig|742823.3.peg.1200"/>
<protein>
    <recommendedName>
        <fullName evidence="7">Fe/B12 periplasmic-binding domain-containing protein</fullName>
    </recommendedName>
</protein>
<accession>K1JLL3</accession>
<dbReference type="SUPFAM" id="SSF53807">
    <property type="entry name" value="Helical backbone' metal receptor"/>
    <property type="match status" value="1"/>
</dbReference>
<comment type="caution">
    <text evidence="8">The sequence shown here is derived from an EMBL/GenBank/DDBJ whole genome shotgun (WGS) entry which is preliminary data.</text>
</comment>
<proteinExistence type="inferred from homology"/>
<evidence type="ECO:0000256" key="5">
    <source>
        <dbReference type="ARBA" id="ARBA00022729"/>
    </source>
</evidence>
<dbReference type="GO" id="GO:1901678">
    <property type="term" value="P:iron coordination entity transport"/>
    <property type="evidence" value="ECO:0007669"/>
    <property type="project" value="UniProtKB-ARBA"/>
</dbReference>
<dbReference type="InterPro" id="IPR002491">
    <property type="entry name" value="ABC_transptr_periplasmic_BD"/>
</dbReference>
<comment type="similarity">
    <text evidence="2">Belongs to the bacterial solute-binding protein 8 family.</text>
</comment>
<dbReference type="HOGENOM" id="CLU_122409_0_0_4"/>
<dbReference type="OrthoDB" id="63946at2"/>
<evidence type="ECO:0000256" key="4">
    <source>
        <dbReference type="ARBA" id="ARBA00022496"/>
    </source>
</evidence>
<dbReference type="eggNOG" id="COG4607">
    <property type="taxonomic scope" value="Bacteria"/>
</dbReference>
<dbReference type="RefSeq" id="WP_005435109.1">
    <property type="nucleotide sequence ID" value="NZ_JH815516.1"/>
</dbReference>
<keyword evidence="3" id="KW-0813">Transport</keyword>
<reference evidence="8 9" key="1">
    <citation type="submission" date="2012-05" db="EMBL/GenBank/DDBJ databases">
        <title>The Genome Sequence of Sutterella wadsworthensis 2_1_59BFAA.</title>
        <authorList>
            <consortium name="The Broad Institute Genome Sequencing Platform"/>
            <person name="Earl A."/>
            <person name="Ward D."/>
            <person name="Feldgarden M."/>
            <person name="Gevers D."/>
            <person name="Daigneault M."/>
            <person name="Strauss J."/>
            <person name="Allen-Vercoe E."/>
            <person name="Walker B."/>
            <person name="Young S.K."/>
            <person name="Zeng Q."/>
            <person name="Gargeya S."/>
            <person name="Fitzgerald M."/>
            <person name="Haas B."/>
            <person name="Abouelleil A."/>
            <person name="Alvarado L."/>
            <person name="Arachchi H.M."/>
            <person name="Berlin A.M."/>
            <person name="Chapman S.B."/>
            <person name="Goldberg J."/>
            <person name="Griggs A."/>
            <person name="Gujja S."/>
            <person name="Hansen M."/>
            <person name="Howarth C."/>
            <person name="Imamovic A."/>
            <person name="Larimer J."/>
            <person name="McCowen C."/>
            <person name="Montmayeur A."/>
            <person name="Murphy C."/>
            <person name="Neiman D."/>
            <person name="Pearson M."/>
            <person name="Priest M."/>
            <person name="Roberts A."/>
            <person name="Saif S."/>
            <person name="Shea T."/>
            <person name="Sisk P."/>
            <person name="Sykes S."/>
            <person name="Wortman J."/>
            <person name="Nusbaum C."/>
            <person name="Birren B."/>
        </authorList>
    </citation>
    <scope>NUCLEOTIDE SEQUENCE [LARGE SCALE GENOMIC DNA]</scope>
    <source>
        <strain evidence="8 9">2_1_59BFAA</strain>
    </source>
</reference>
<dbReference type="EMBL" id="ADMG01000031">
    <property type="protein sequence ID" value="EKB31101.1"/>
    <property type="molecule type" value="Genomic_DNA"/>
</dbReference>
<evidence type="ECO:0000313" key="9">
    <source>
        <dbReference type="Proteomes" id="UP000005835"/>
    </source>
</evidence>
<evidence type="ECO:0000313" key="8">
    <source>
        <dbReference type="EMBL" id="EKB31101.1"/>
    </source>
</evidence>
<evidence type="ECO:0000256" key="6">
    <source>
        <dbReference type="SAM" id="MobiDB-lite"/>
    </source>
</evidence>
<keyword evidence="9" id="KW-1185">Reference proteome</keyword>
<dbReference type="PANTHER" id="PTHR30532">
    <property type="entry name" value="IRON III DICITRATE-BINDING PERIPLASMIC PROTEIN"/>
    <property type="match status" value="1"/>
</dbReference>
<evidence type="ECO:0000256" key="3">
    <source>
        <dbReference type="ARBA" id="ARBA00022448"/>
    </source>
</evidence>
<organism evidence="8 9">
    <name type="scientific">Sutterella wadsworthensis 2_1_59BFAA</name>
    <dbReference type="NCBI Taxonomy" id="742823"/>
    <lineage>
        <taxon>Bacteria</taxon>
        <taxon>Pseudomonadati</taxon>
        <taxon>Pseudomonadota</taxon>
        <taxon>Betaproteobacteria</taxon>
        <taxon>Burkholderiales</taxon>
        <taxon>Sutterellaceae</taxon>
        <taxon>Sutterella</taxon>
    </lineage>
</organism>
<dbReference type="Proteomes" id="UP000005835">
    <property type="component" value="Unassembled WGS sequence"/>
</dbReference>
<keyword evidence="4" id="KW-0408">Iron</keyword>
<evidence type="ECO:0000256" key="1">
    <source>
        <dbReference type="ARBA" id="ARBA00004196"/>
    </source>
</evidence>
<dbReference type="PROSITE" id="PS50983">
    <property type="entry name" value="FE_B12_PBP"/>
    <property type="match status" value="1"/>
</dbReference>